<dbReference type="GO" id="GO:0000932">
    <property type="term" value="C:P-body"/>
    <property type="evidence" value="ECO:0007669"/>
    <property type="project" value="TreeGrafter"/>
</dbReference>
<feature type="compositionally biased region" description="Basic and acidic residues" evidence="1">
    <location>
        <begin position="427"/>
        <end position="436"/>
    </location>
</feature>
<evidence type="ECO:0000256" key="1">
    <source>
        <dbReference type="SAM" id="MobiDB-lite"/>
    </source>
</evidence>
<feature type="compositionally biased region" description="Basic and acidic residues" evidence="1">
    <location>
        <begin position="134"/>
        <end position="153"/>
    </location>
</feature>
<feature type="compositionally biased region" description="Basic and acidic residues" evidence="1">
    <location>
        <begin position="184"/>
        <end position="196"/>
    </location>
</feature>
<dbReference type="OrthoDB" id="372421at2759"/>
<dbReference type="PANTHER" id="PTHR23355:SF9">
    <property type="entry name" value="DIS3-LIKE EXONUCLEASE 2"/>
    <property type="match status" value="1"/>
</dbReference>
<feature type="non-terminal residue" evidence="2">
    <location>
        <position position="459"/>
    </location>
</feature>
<feature type="region of interest" description="Disordered" evidence="1">
    <location>
        <begin position="65"/>
        <end position="206"/>
    </location>
</feature>
<dbReference type="Proteomes" id="UP000252139">
    <property type="component" value="Unassembled WGS sequence"/>
</dbReference>
<dbReference type="EMBL" id="PJQL01003038">
    <property type="protein sequence ID" value="RCH82370.1"/>
    <property type="molecule type" value="Genomic_DNA"/>
</dbReference>
<feature type="non-terminal residue" evidence="2">
    <location>
        <position position="1"/>
    </location>
</feature>
<dbReference type="SUPFAM" id="SSF50249">
    <property type="entry name" value="Nucleic acid-binding proteins"/>
    <property type="match status" value="1"/>
</dbReference>
<feature type="compositionally biased region" description="Polar residues" evidence="1">
    <location>
        <begin position="92"/>
        <end position="107"/>
    </location>
</feature>
<dbReference type="GO" id="GO:0006402">
    <property type="term" value="P:mRNA catabolic process"/>
    <property type="evidence" value="ECO:0007669"/>
    <property type="project" value="TreeGrafter"/>
</dbReference>
<dbReference type="Gene3D" id="2.40.50.690">
    <property type="match status" value="1"/>
</dbReference>
<dbReference type="GO" id="GO:0000175">
    <property type="term" value="F:3'-5'-RNA exonuclease activity"/>
    <property type="evidence" value="ECO:0007669"/>
    <property type="project" value="TreeGrafter"/>
</dbReference>
<dbReference type="AlphaFoldDB" id="A0A367IXE1"/>
<feature type="region of interest" description="Disordered" evidence="1">
    <location>
        <begin position="1"/>
        <end position="27"/>
    </location>
</feature>
<protein>
    <submittedName>
        <fullName evidence="2">Uncharacterized protein</fullName>
    </submittedName>
</protein>
<sequence length="459" mass="51487">PAETKKNRSKPKKKSDDKKPTAVEHAAVLDGAESSVIVTTLDYEEDVEGEVEVFDYHELEEALGGPVKLHDLPSIQFAPETKKKKSKPIMQKSRSAPSESIAKNPSAKSGKYSAVPPPQSLLSSEKPVKSQKVHTHDHQEKKKKQDKEHESESVKPSVTKKKTRKIKAEEVEFKASAPNVKLPAKKEKGASTDQKPRSTKSSGFTKRQLGEDVKPVVLAKKEGKDMTKNLNEEQKKELLTVDYCHPYDVLYGRKSRMRFERYLDPKSCEKRAKEKETNLYKGILRINKRNRTDAYVTTDKLESDIFIFGLRDRNRALEGDTVFVELVDVDAVWAKKKDSMTRKKDESDSVIVDEKSKPKYAGKVVCVQSVRKDRLFSGTISIQRASNGTNAVANGNAAEEETDIEAVNELADDDEGQETVEGSRSSSSDKEIEPKKGNQHVRVVLFKPLDKRAPLIMIP</sequence>
<organism evidence="2 3">
    <name type="scientific">Rhizopus azygosporus</name>
    <name type="common">Rhizopus microsporus var. azygosporus</name>
    <dbReference type="NCBI Taxonomy" id="86630"/>
    <lineage>
        <taxon>Eukaryota</taxon>
        <taxon>Fungi</taxon>
        <taxon>Fungi incertae sedis</taxon>
        <taxon>Mucoromycota</taxon>
        <taxon>Mucoromycotina</taxon>
        <taxon>Mucoromycetes</taxon>
        <taxon>Mucorales</taxon>
        <taxon>Mucorineae</taxon>
        <taxon>Rhizopodaceae</taxon>
        <taxon>Rhizopus</taxon>
    </lineage>
</organism>
<evidence type="ECO:0000313" key="2">
    <source>
        <dbReference type="EMBL" id="RCH82370.1"/>
    </source>
</evidence>
<dbReference type="PANTHER" id="PTHR23355">
    <property type="entry name" value="RIBONUCLEASE"/>
    <property type="match status" value="1"/>
</dbReference>
<dbReference type="STRING" id="86630.A0A367IXE1"/>
<evidence type="ECO:0000313" key="3">
    <source>
        <dbReference type="Proteomes" id="UP000252139"/>
    </source>
</evidence>
<dbReference type="InterPro" id="IPR012340">
    <property type="entry name" value="NA-bd_OB-fold"/>
</dbReference>
<proteinExistence type="predicted"/>
<accession>A0A367IXE1</accession>
<keyword evidence="3" id="KW-1185">Reference proteome</keyword>
<gene>
    <name evidence="2" type="ORF">CU097_000710</name>
</gene>
<feature type="compositionally biased region" description="Acidic residues" evidence="1">
    <location>
        <begin position="409"/>
        <end position="418"/>
    </location>
</feature>
<comment type="caution">
    <text evidence="2">The sequence shown here is derived from an EMBL/GenBank/DDBJ whole genome shotgun (WGS) entry which is preliminary data.</text>
</comment>
<dbReference type="InterPro" id="IPR050180">
    <property type="entry name" value="RNR_Ribonuclease"/>
</dbReference>
<feature type="region of interest" description="Disordered" evidence="1">
    <location>
        <begin position="409"/>
        <end position="437"/>
    </location>
</feature>
<name>A0A367IXE1_RHIAZ</name>
<reference evidence="2 3" key="1">
    <citation type="journal article" date="2018" name="G3 (Bethesda)">
        <title>Phylogenetic and Phylogenomic Definition of Rhizopus Species.</title>
        <authorList>
            <person name="Gryganskyi A.P."/>
            <person name="Golan J."/>
            <person name="Dolatabadi S."/>
            <person name="Mondo S."/>
            <person name="Robb S."/>
            <person name="Idnurm A."/>
            <person name="Muszewska A."/>
            <person name="Steczkiewicz K."/>
            <person name="Masonjones S."/>
            <person name="Liao H.L."/>
            <person name="Gajdeczka M.T."/>
            <person name="Anike F."/>
            <person name="Vuek A."/>
            <person name="Anishchenko I.M."/>
            <person name="Voigt K."/>
            <person name="de Hoog G.S."/>
            <person name="Smith M.E."/>
            <person name="Heitman J."/>
            <person name="Vilgalys R."/>
            <person name="Stajich J.E."/>
        </authorList>
    </citation>
    <scope>NUCLEOTIDE SEQUENCE [LARGE SCALE GENOMIC DNA]</scope>
    <source>
        <strain evidence="2 3">CBS 357.93</strain>
    </source>
</reference>